<sequence length="120" mass="14205">MSQVFGENTGKGFEKEEPLTIFLKAIESAVFKSAVRKNNRVYLSDIWFITSLPKDLIVEVITKYADTIKIPEDIQFIYDDKRKTNIWVRPEKTEEEKNEELNEELKDDEFKNEENQIIEE</sequence>
<evidence type="ECO:0000313" key="3">
    <source>
        <dbReference type="Proteomes" id="UP000516361"/>
    </source>
</evidence>
<evidence type="ECO:0000256" key="1">
    <source>
        <dbReference type="SAM" id="MobiDB-lite"/>
    </source>
</evidence>
<reference evidence="2 3" key="1">
    <citation type="submission" date="2018-06" db="EMBL/GenBank/DDBJ databases">
        <title>Genome sequencing of Oceanotoga sp. sy52.</title>
        <authorList>
            <person name="Mori K."/>
        </authorList>
    </citation>
    <scope>NUCLEOTIDE SEQUENCE [LARGE SCALE GENOMIC DNA]</scope>
    <source>
        <strain evidence="3">sy52</strain>
    </source>
</reference>
<proteinExistence type="predicted"/>
<gene>
    <name evidence="2" type="ORF">OSSY52_02380</name>
</gene>
<name>A0A7G1G5D0_9BACT</name>
<accession>A0A7G1G5D0</accession>
<evidence type="ECO:0000313" key="2">
    <source>
        <dbReference type="EMBL" id="BBE30097.1"/>
    </source>
</evidence>
<keyword evidence="3" id="KW-1185">Reference proteome</keyword>
<dbReference type="AlphaFoldDB" id="A0A7G1G5D0"/>
<dbReference type="RefSeq" id="WP_190615229.1">
    <property type="nucleotide sequence ID" value="NZ_AP018712.1"/>
</dbReference>
<organism evidence="2 3">
    <name type="scientific">Tepiditoga spiralis</name>
    <dbReference type="NCBI Taxonomy" id="2108365"/>
    <lineage>
        <taxon>Bacteria</taxon>
        <taxon>Thermotogati</taxon>
        <taxon>Thermotogota</taxon>
        <taxon>Thermotogae</taxon>
        <taxon>Petrotogales</taxon>
        <taxon>Petrotogaceae</taxon>
        <taxon>Tepiditoga</taxon>
    </lineage>
</organism>
<feature type="compositionally biased region" description="Basic and acidic residues" evidence="1">
    <location>
        <begin position="93"/>
        <end position="114"/>
    </location>
</feature>
<dbReference type="EMBL" id="AP018712">
    <property type="protein sequence ID" value="BBE30097.1"/>
    <property type="molecule type" value="Genomic_DNA"/>
</dbReference>
<feature type="region of interest" description="Disordered" evidence="1">
    <location>
        <begin position="93"/>
        <end position="120"/>
    </location>
</feature>
<dbReference type="KEGG" id="ocy:OSSY52_02380"/>
<protein>
    <submittedName>
        <fullName evidence="2">Uncharacterized protein</fullName>
    </submittedName>
</protein>
<dbReference type="Proteomes" id="UP000516361">
    <property type="component" value="Chromosome"/>
</dbReference>
<dbReference type="InParanoid" id="A0A7G1G5D0"/>